<accession>A0A095SJJ5</accession>
<dbReference type="Proteomes" id="UP000029444">
    <property type="component" value="Unassembled WGS sequence"/>
</dbReference>
<evidence type="ECO:0000256" key="2">
    <source>
        <dbReference type="SAM" id="SignalP"/>
    </source>
</evidence>
<feature type="region of interest" description="Disordered" evidence="1">
    <location>
        <begin position="52"/>
        <end position="82"/>
    </location>
</feature>
<evidence type="ECO:0000313" key="4">
    <source>
        <dbReference type="Proteomes" id="UP000029444"/>
    </source>
</evidence>
<organism evidence="3 4">
    <name type="scientific">Alcanivorax nanhaiticus</name>
    <dbReference type="NCBI Taxonomy" id="1177154"/>
    <lineage>
        <taxon>Bacteria</taxon>
        <taxon>Pseudomonadati</taxon>
        <taxon>Pseudomonadota</taxon>
        <taxon>Gammaproteobacteria</taxon>
        <taxon>Oceanospirillales</taxon>
        <taxon>Alcanivoracaceae</taxon>
        <taxon>Alcanivorax</taxon>
    </lineage>
</organism>
<feature type="compositionally biased region" description="Polar residues" evidence="1">
    <location>
        <begin position="70"/>
        <end position="82"/>
    </location>
</feature>
<dbReference type="PROSITE" id="PS51257">
    <property type="entry name" value="PROKAR_LIPOPROTEIN"/>
    <property type="match status" value="1"/>
</dbReference>
<evidence type="ECO:0000313" key="3">
    <source>
        <dbReference type="EMBL" id="KGD64836.1"/>
    </source>
</evidence>
<comment type="caution">
    <text evidence="3">The sequence shown here is derived from an EMBL/GenBank/DDBJ whole genome shotgun (WGS) entry which is preliminary data.</text>
</comment>
<sequence>MRFFTMTTVLLSAMALSACGGDDNNDRPPPQANAAINYTAFVKVQLANTRDDRDPVNINNLRLVDRDQNNPEAYNSVLDSPN</sequence>
<protein>
    <recommendedName>
        <fullName evidence="5">Lipoprotein</fullName>
    </recommendedName>
</protein>
<dbReference type="RefSeq" id="WP_022985404.1">
    <property type="nucleotide sequence ID" value="NZ_ARXV01000006.1"/>
</dbReference>
<feature type="chain" id="PRO_5001909420" description="Lipoprotein" evidence="2">
    <location>
        <begin position="21"/>
        <end position="82"/>
    </location>
</feature>
<reference evidence="3 4" key="1">
    <citation type="submission" date="2012-09" db="EMBL/GenBank/DDBJ databases">
        <title>Genome Sequence of alkane-degrading Bacterium Alcanivorax sp. 19-m-6.</title>
        <authorList>
            <person name="Lai Q."/>
            <person name="Shao Z."/>
        </authorList>
    </citation>
    <scope>NUCLEOTIDE SEQUENCE [LARGE SCALE GENOMIC DNA]</scope>
    <source>
        <strain evidence="3 4">19-m-6</strain>
    </source>
</reference>
<keyword evidence="4" id="KW-1185">Reference proteome</keyword>
<dbReference type="PATRIC" id="fig|1177154.3.peg.1778"/>
<dbReference type="AlphaFoldDB" id="A0A095SJJ5"/>
<keyword evidence="2" id="KW-0732">Signal</keyword>
<proteinExistence type="predicted"/>
<gene>
    <name evidence="3" type="ORF">Y5S_01744</name>
</gene>
<evidence type="ECO:0000256" key="1">
    <source>
        <dbReference type="SAM" id="MobiDB-lite"/>
    </source>
</evidence>
<evidence type="ECO:0008006" key="5">
    <source>
        <dbReference type="Google" id="ProtNLM"/>
    </source>
</evidence>
<feature type="signal peptide" evidence="2">
    <location>
        <begin position="1"/>
        <end position="20"/>
    </location>
</feature>
<dbReference type="STRING" id="1177154.Y5S_01744"/>
<dbReference type="EMBL" id="ARXV01000006">
    <property type="protein sequence ID" value="KGD64836.1"/>
    <property type="molecule type" value="Genomic_DNA"/>
</dbReference>
<name>A0A095SJJ5_9GAMM</name>